<dbReference type="Proteomes" id="UP001159405">
    <property type="component" value="Unassembled WGS sequence"/>
</dbReference>
<evidence type="ECO:0000256" key="7">
    <source>
        <dbReference type="ARBA" id="ARBA00023125"/>
    </source>
</evidence>
<evidence type="ECO:0000256" key="1">
    <source>
        <dbReference type="ARBA" id="ARBA00004123"/>
    </source>
</evidence>
<evidence type="ECO:0000256" key="10">
    <source>
        <dbReference type="SAM" id="MobiDB-lite"/>
    </source>
</evidence>
<feature type="compositionally biased region" description="Polar residues" evidence="10">
    <location>
        <begin position="12"/>
        <end position="23"/>
    </location>
</feature>
<evidence type="ECO:0000313" key="12">
    <source>
        <dbReference type="Proteomes" id="UP001159405"/>
    </source>
</evidence>
<keyword evidence="9" id="KW-0539">Nucleus</keyword>
<evidence type="ECO:0000256" key="2">
    <source>
        <dbReference type="ARBA" id="ARBA00010812"/>
    </source>
</evidence>
<keyword evidence="7" id="KW-0238">DNA-binding</keyword>
<gene>
    <name evidence="11" type="ORF">PLOB_00048444</name>
</gene>
<reference evidence="11 12" key="1">
    <citation type="submission" date="2022-05" db="EMBL/GenBank/DDBJ databases">
        <authorList>
            <consortium name="Genoscope - CEA"/>
            <person name="William W."/>
        </authorList>
    </citation>
    <scope>NUCLEOTIDE SEQUENCE [LARGE SCALE GENOMIC DNA]</scope>
</reference>
<evidence type="ECO:0000256" key="3">
    <source>
        <dbReference type="ARBA" id="ARBA00022553"/>
    </source>
</evidence>
<comment type="similarity">
    <text evidence="2">Belongs to the HMGA family.</text>
</comment>
<dbReference type="PANTHER" id="PTHR23341:SF2">
    <property type="entry name" value="HIGH MOBILITY GROUP PROTEIN HMG-12"/>
    <property type="match status" value="1"/>
</dbReference>
<dbReference type="InterPro" id="IPR000116">
    <property type="entry name" value="HMGA"/>
</dbReference>
<evidence type="ECO:0000256" key="4">
    <source>
        <dbReference type="ARBA" id="ARBA00022737"/>
    </source>
</evidence>
<keyword evidence="4" id="KW-0677">Repeat</keyword>
<dbReference type="PROSITE" id="PS00354">
    <property type="entry name" value="HMGI_Y"/>
    <property type="match status" value="1"/>
</dbReference>
<dbReference type="SMART" id="SM00384">
    <property type="entry name" value="AT_hook"/>
    <property type="match status" value="4"/>
</dbReference>
<dbReference type="PRINTS" id="PR00929">
    <property type="entry name" value="ATHOOK"/>
</dbReference>
<dbReference type="InterPro" id="IPR000637">
    <property type="entry name" value="HMGI/Y_DNA-bd_CS"/>
</dbReference>
<feature type="compositionally biased region" description="Basic residues" evidence="10">
    <location>
        <begin position="65"/>
        <end position="80"/>
    </location>
</feature>
<comment type="subcellular location">
    <subcellularLocation>
        <location evidence="1">Nucleus</location>
    </subcellularLocation>
</comment>
<name>A0ABN8PYL2_9CNID</name>
<comment type="caution">
    <text evidence="11">The sequence shown here is derived from an EMBL/GenBank/DDBJ whole genome shotgun (WGS) entry which is preliminary data.</text>
</comment>
<proteinExistence type="inferred from homology"/>
<dbReference type="PANTHER" id="PTHR23341">
    <property type="entry name" value="HIGH MOBILITY GROUP PROTEINS HMG-A AND C"/>
    <property type="match status" value="1"/>
</dbReference>
<evidence type="ECO:0000256" key="8">
    <source>
        <dbReference type="ARBA" id="ARBA00023163"/>
    </source>
</evidence>
<dbReference type="EMBL" id="CALNXK010000090">
    <property type="protein sequence ID" value="CAH3151133.1"/>
    <property type="molecule type" value="Genomic_DNA"/>
</dbReference>
<dbReference type="Pfam" id="PF02178">
    <property type="entry name" value="AT_hook"/>
    <property type="match status" value="4"/>
</dbReference>
<organism evidence="11 12">
    <name type="scientific">Porites lobata</name>
    <dbReference type="NCBI Taxonomy" id="104759"/>
    <lineage>
        <taxon>Eukaryota</taxon>
        <taxon>Metazoa</taxon>
        <taxon>Cnidaria</taxon>
        <taxon>Anthozoa</taxon>
        <taxon>Hexacorallia</taxon>
        <taxon>Scleractinia</taxon>
        <taxon>Fungiina</taxon>
        <taxon>Poritidae</taxon>
        <taxon>Porites</taxon>
    </lineage>
</organism>
<keyword evidence="3" id="KW-0597">Phosphoprotein</keyword>
<feature type="region of interest" description="Disordered" evidence="10">
    <location>
        <begin position="1"/>
        <end position="123"/>
    </location>
</feature>
<dbReference type="PRINTS" id="PR00930">
    <property type="entry name" value="HIGHMOBLTYIY"/>
</dbReference>
<evidence type="ECO:0000313" key="11">
    <source>
        <dbReference type="EMBL" id="CAH3151133.1"/>
    </source>
</evidence>
<evidence type="ECO:0008006" key="13">
    <source>
        <dbReference type="Google" id="ProtNLM"/>
    </source>
</evidence>
<keyword evidence="5" id="KW-0007">Acetylation</keyword>
<evidence type="ECO:0000256" key="5">
    <source>
        <dbReference type="ARBA" id="ARBA00022990"/>
    </source>
</evidence>
<evidence type="ECO:0000256" key="6">
    <source>
        <dbReference type="ARBA" id="ARBA00023015"/>
    </source>
</evidence>
<accession>A0ABN8PYL2</accession>
<keyword evidence="8" id="KW-0804">Transcription</keyword>
<keyword evidence="12" id="KW-1185">Reference proteome</keyword>
<sequence>MNESVLAPVEASQPSFTSESLQETLEEHEQNEKPLQAEVPGKGKKGRPRKHFPEKAQDDGSPVIKRPRGRPKGSKNKNPKPKPIPTGPKRPRGRPRKWPPPDTSLPKRGRGRPRKNVGCMLFQ</sequence>
<evidence type="ECO:0000256" key="9">
    <source>
        <dbReference type="ARBA" id="ARBA00023242"/>
    </source>
</evidence>
<protein>
    <recommendedName>
        <fullName evidence="13">High mobility group protein HMGI-C</fullName>
    </recommendedName>
</protein>
<keyword evidence="6" id="KW-0805">Transcription regulation</keyword>
<dbReference type="InterPro" id="IPR017956">
    <property type="entry name" value="AT_hook_DNA-bd_motif"/>
</dbReference>